<evidence type="ECO:0000313" key="2">
    <source>
        <dbReference type="Proteomes" id="UP000823485"/>
    </source>
</evidence>
<gene>
    <name evidence="1" type="ORF">JOC94_001603</name>
</gene>
<protein>
    <submittedName>
        <fullName evidence="1">Uncharacterized protein</fullName>
    </submittedName>
</protein>
<name>A0ABS2R7S8_9BACI</name>
<dbReference type="InterPro" id="IPR019618">
    <property type="entry name" value="Spore_germination_GerPA"/>
</dbReference>
<dbReference type="Proteomes" id="UP000823485">
    <property type="component" value="Unassembled WGS sequence"/>
</dbReference>
<keyword evidence="2" id="KW-1185">Reference proteome</keyword>
<reference evidence="1 2" key="1">
    <citation type="submission" date="2021-01" db="EMBL/GenBank/DDBJ databases">
        <title>Genomic Encyclopedia of Type Strains, Phase IV (KMG-IV): sequencing the most valuable type-strain genomes for metagenomic binning, comparative biology and taxonomic classification.</title>
        <authorList>
            <person name="Goeker M."/>
        </authorList>
    </citation>
    <scope>NUCLEOTIDE SEQUENCE [LARGE SCALE GENOMIC DNA]</scope>
    <source>
        <strain evidence="1 2">DSM 105453</strain>
    </source>
</reference>
<dbReference type="Pfam" id="PF10676">
    <property type="entry name" value="gerPA"/>
    <property type="match status" value="1"/>
</dbReference>
<organism evidence="1 2">
    <name type="scientific">Siminovitchia thermophila</name>
    <dbReference type="NCBI Taxonomy" id="1245522"/>
    <lineage>
        <taxon>Bacteria</taxon>
        <taxon>Bacillati</taxon>
        <taxon>Bacillota</taxon>
        <taxon>Bacilli</taxon>
        <taxon>Bacillales</taxon>
        <taxon>Bacillaceae</taxon>
        <taxon>Siminovitchia</taxon>
    </lineage>
</organism>
<proteinExistence type="predicted"/>
<dbReference type="EMBL" id="JAFBFH010000008">
    <property type="protein sequence ID" value="MBM7714631.1"/>
    <property type="molecule type" value="Genomic_DNA"/>
</dbReference>
<evidence type="ECO:0000313" key="1">
    <source>
        <dbReference type="EMBL" id="MBM7714631.1"/>
    </source>
</evidence>
<accession>A0ABS2R7S8</accession>
<sequence length="71" mass="7537">MKMVKTIHNMKTNIIAQNGNINFGATVQSSHTANTKIAGVCFSFGDCSHVIDLNKQTTAIGVSRGKNGKGE</sequence>
<comment type="caution">
    <text evidence="1">The sequence shown here is derived from an EMBL/GenBank/DDBJ whole genome shotgun (WGS) entry which is preliminary data.</text>
</comment>